<dbReference type="PANTHER" id="PTHR43861:SF1">
    <property type="entry name" value="TRANS-ACONITATE 2-METHYLTRANSFERASE"/>
    <property type="match status" value="1"/>
</dbReference>
<dbReference type="SUPFAM" id="SSF53335">
    <property type="entry name" value="S-adenosyl-L-methionine-dependent methyltransferases"/>
    <property type="match status" value="1"/>
</dbReference>
<dbReference type="AlphaFoldDB" id="A0A198USS5"/>
<accession>A0A198USS5</accession>
<sequence length="256" mass="28722">MTDWNAKHYAQFLDERTRPAKELLAFIAHHQAHFITDLGCGPANSTELLYKNWSDAHIIGVDSSPDMIKTAQARLPQVNFIQADFHQWQADTPQDVIFANASLQWSPNQHELLPRLVANLADGGVLAVQMPDNLNESSHRLMHDVAKHPNWRAKLSDVAVRPAMLGVDDYYGVLTQAGCGVDIWRTTYYHVLPSVASIAQWFGSTAMRPYLAKLDDDQQQAFIDEYIQALSQAYPSQADGCILLALPRLFVVAIKR</sequence>
<dbReference type="EMBL" id="LXHC01000002">
    <property type="protein sequence ID" value="OAU98342.1"/>
    <property type="molecule type" value="Genomic_DNA"/>
</dbReference>
<dbReference type="InterPro" id="IPR025714">
    <property type="entry name" value="Methyltranfer_dom"/>
</dbReference>
<dbReference type="EC" id="2.1.1.144" evidence="2"/>
<dbReference type="PATRIC" id="fig|480.237.peg.1834"/>
<dbReference type="CDD" id="cd02440">
    <property type="entry name" value="AdoMet_MTases"/>
    <property type="match status" value="1"/>
</dbReference>
<evidence type="ECO:0000313" key="2">
    <source>
        <dbReference type="EMBL" id="OAU98342.1"/>
    </source>
</evidence>
<dbReference type="RefSeq" id="WP_064610761.1">
    <property type="nucleotide sequence ID" value="NZ_LXHB01000050.1"/>
</dbReference>
<dbReference type="GO" id="GO:0030798">
    <property type="term" value="F:trans-aconitate 2-methyltransferase activity"/>
    <property type="evidence" value="ECO:0007669"/>
    <property type="project" value="UniProtKB-EC"/>
</dbReference>
<evidence type="ECO:0000259" key="1">
    <source>
        <dbReference type="Pfam" id="PF13847"/>
    </source>
</evidence>
<reference evidence="2 3" key="1">
    <citation type="journal article" date="2016" name="Genome Biol. Evol.">
        <title>Comparative Genomic Analyses of the Moraxella catarrhalis Serosensitive and Seroresistant Lineages Demonstrate Their Independent Evolution.</title>
        <authorList>
            <person name="Earl J.P."/>
            <person name="de Vries S.P."/>
            <person name="Ahmed A."/>
            <person name="Powell E."/>
            <person name="Schultz M.P."/>
            <person name="Hermans P.W."/>
            <person name="Hill D.J."/>
            <person name="Zhou Z."/>
            <person name="Constantinidou C.I."/>
            <person name="Hu F.Z."/>
            <person name="Bootsma H.J."/>
            <person name="Ehrlich G.D."/>
        </authorList>
    </citation>
    <scope>NUCLEOTIDE SEQUENCE [LARGE SCALE GENOMIC DNA]</scope>
    <source>
        <strain evidence="2 3">Z7542</strain>
    </source>
</reference>
<comment type="caution">
    <text evidence="2">The sequence shown here is derived from an EMBL/GenBank/DDBJ whole genome shotgun (WGS) entry which is preliminary data.</text>
</comment>
<dbReference type="OrthoDB" id="9795085at2"/>
<dbReference type="Gene3D" id="3.40.50.150">
    <property type="entry name" value="Vaccinia Virus protein VP39"/>
    <property type="match status" value="1"/>
</dbReference>
<dbReference type="Gene3D" id="1.10.150.290">
    <property type="entry name" value="S-adenosyl-L-methionine-dependent methyltransferases"/>
    <property type="match status" value="1"/>
</dbReference>
<gene>
    <name evidence="2" type="ORF">AO384_0103</name>
</gene>
<dbReference type="Proteomes" id="UP000078228">
    <property type="component" value="Unassembled WGS sequence"/>
</dbReference>
<dbReference type="GO" id="GO:0032259">
    <property type="term" value="P:methylation"/>
    <property type="evidence" value="ECO:0007669"/>
    <property type="project" value="UniProtKB-KW"/>
</dbReference>
<dbReference type="Pfam" id="PF13847">
    <property type="entry name" value="Methyltransf_31"/>
    <property type="match status" value="1"/>
</dbReference>
<name>A0A198USS5_MORCA</name>
<dbReference type="InterPro" id="IPR023149">
    <property type="entry name" value="Trans_acon_MeTrfase_C"/>
</dbReference>
<dbReference type="NCBIfam" id="NF002463">
    <property type="entry name" value="PRK01683.1"/>
    <property type="match status" value="1"/>
</dbReference>
<organism evidence="2 3">
    <name type="scientific">Moraxella catarrhalis</name>
    <name type="common">Branhamella catarrhalis</name>
    <dbReference type="NCBI Taxonomy" id="480"/>
    <lineage>
        <taxon>Bacteria</taxon>
        <taxon>Pseudomonadati</taxon>
        <taxon>Pseudomonadota</taxon>
        <taxon>Gammaproteobacteria</taxon>
        <taxon>Moraxellales</taxon>
        <taxon>Moraxellaceae</taxon>
        <taxon>Moraxella</taxon>
    </lineage>
</organism>
<keyword evidence="3" id="KW-1185">Reference proteome</keyword>
<protein>
    <submittedName>
        <fullName evidence="2">Trans-aconitate 2-methyltransferase</fullName>
        <ecNumber evidence="2">2.1.1.144</ecNumber>
    </submittedName>
</protein>
<keyword evidence="2" id="KW-0808">Transferase</keyword>
<proteinExistence type="predicted"/>
<evidence type="ECO:0000313" key="3">
    <source>
        <dbReference type="Proteomes" id="UP000078228"/>
    </source>
</evidence>
<feature type="domain" description="Methyltransferase" evidence="1">
    <location>
        <begin position="35"/>
        <end position="146"/>
    </location>
</feature>
<keyword evidence="2" id="KW-0489">Methyltransferase</keyword>
<dbReference type="PANTHER" id="PTHR43861">
    <property type="entry name" value="TRANS-ACONITATE 2-METHYLTRANSFERASE-RELATED"/>
    <property type="match status" value="1"/>
</dbReference>
<dbReference type="InterPro" id="IPR029063">
    <property type="entry name" value="SAM-dependent_MTases_sf"/>
</dbReference>